<feature type="region of interest" description="Disordered" evidence="1">
    <location>
        <begin position="69"/>
        <end position="94"/>
    </location>
</feature>
<dbReference type="AlphaFoldDB" id="A0A4C1X1U5"/>
<accession>A0A4C1X1U5</accession>
<evidence type="ECO:0000313" key="2">
    <source>
        <dbReference type="EMBL" id="GBP57133.1"/>
    </source>
</evidence>
<dbReference type="Proteomes" id="UP000299102">
    <property type="component" value="Unassembled WGS sequence"/>
</dbReference>
<evidence type="ECO:0000313" key="3">
    <source>
        <dbReference type="Proteomes" id="UP000299102"/>
    </source>
</evidence>
<organism evidence="2 3">
    <name type="scientific">Eumeta variegata</name>
    <name type="common">Bagworm moth</name>
    <name type="synonym">Eumeta japonica</name>
    <dbReference type="NCBI Taxonomy" id="151549"/>
    <lineage>
        <taxon>Eukaryota</taxon>
        <taxon>Metazoa</taxon>
        <taxon>Ecdysozoa</taxon>
        <taxon>Arthropoda</taxon>
        <taxon>Hexapoda</taxon>
        <taxon>Insecta</taxon>
        <taxon>Pterygota</taxon>
        <taxon>Neoptera</taxon>
        <taxon>Endopterygota</taxon>
        <taxon>Lepidoptera</taxon>
        <taxon>Glossata</taxon>
        <taxon>Ditrysia</taxon>
        <taxon>Tineoidea</taxon>
        <taxon>Psychidae</taxon>
        <taxon>Oiketicinae</taxon>
        <taxon>Eumeta</taxon>
    </lineage>
</organism>
<sequence>MGEAVWRHTARGPLKNSSTVWQPHPPRRAPGRAPDSADNLLNPTPVIRPGRDNLKLYRTLAASLSLPESARSLSKIQRPRASPSNEFGESAGRAGLRRSPMNILLHYNSSPRTRARCKIKATTRARGDAARPPTLMRLASLLRANIPQGQSALASAALMGKSQAQI</sequence>
<evidence type="ECO:0000256" key="1">
    <source>
        <dbReference type="SAM" id="MobiDB-lite"/>
    </source>
</evidence>
<feature type="region of interest" description="Disordered" evidence="1">
    <location>
        <begin position="1"/>
        <end position="49"/>
    </location>
</feature>
<keyword evidence="3" id="KW-1185">Reference proteome</keyword>
<dbReference type="EMBL" id="BGZK01000709">
    <property type="protein sequence ID" value="GBP57133.1"/>
    <property type="molecule type" value="Genomic_DNA"/>
</dbReference>
<gene>
    <name evidence="2" type="ORF">EVAR_33376_1</name>
</gene>
<proteinExistence type="predicted"/>
<name>A0A4C1X1U5_EUMVA</name>
<protein>
    <submittedName>
        <fullName evidence="2">Uncharacterized protein</fullName>
    </submittedName>
</protein>
<reference evidence="2 3" key="1">
    <citation type="journal article" date="2019" name="Commun. Biol.">
        <title>The bagworm genome reveals a unique fibroin gene that provides high tensile strength.</title>
        <authorList>
            <person name="Kono N."/>
            <person name="Nakamura H."/>
            <person name="Ohtoshi R."/>
            <person name="Tomita M."/>
            <person name="Numata K."/>
            <person name="Arakawa K."/>
        </authorList>
    </citation>
    <scope>NUCLEOTIDE SEQUENCE [LARGE SCALE GENOMIC DNA]</scope>
</reference>
<comment type="caution">
    <text evidence="2">The sequence shown here is derived from an EMBL/GenBank/DDBJ whole genome shotgun (WGS) entry which is preliminary data.</text>
</comment>